<dbReference type="RefSeq" id="WP_152130297.1">
    <property type="nucleotide sequence ID" value="NZ_WELG01000001.1"/>
</dbReference>
<accession>A0A6I1E9G3</accession>
<evidence type="ECO:0000313" key="1">
    <source>
        <dbReference type="EMBL" id="KAB7530364.1"/>
    </source>
</evidence>
<gene>
    <name evidence="1" type="ORF">F8C76_02315</name>
</gene>
<name>A0A6I1E9G3_9FLAO</name>
<dbReference type="Proteomes" id="UP000429785">
    <property type="component" value="Unassembled WGS sequence"/>
</dbReference>
<organism evidence="1 2">
    <name type="scientific">Flagellimonas olearia</name>
    <dbReference type="NCBI Taxonomy" id="552546"/>
    <lineage>
        <taxon>Bacteria</taxon>
        <taxon>Pseudomonadati</taxon>
        <taxon>Bacteroidota</taxon>
        <taxon>Flavobacteriia</taxon>
        <taxon>Flavobacteriales</taxon>
        <taxon>Flavobacteriaceae</taxon>
        <taxon>Flagellimonas</taxon>
    </lineage>
</organism>
<evidence type="ECO:0000313" key="2">
    <source>
        <dbReference type="Proteomes" id="UP000429785"/>
    </source>
</evidence>
<comment type="caution">
    <text evidence="1">The sequence shown here is derived from an EMBL/GenBank/DDBJ whole genome shotgun (WGS) entry which is preliminary data.</text>
</comment>
<proteinExistence type="predicted"/>
<dbReference type="EMBL" id="WELG01000001">
    <property type="protein sequence ID" value="KAB7530364.1"/>
    <property type="molecule type" value="Genomic_DNA"/>
</dbReference>
<dbReference type="AlphaFoldDB" id="A0A6I1E9G3"/>
<protein>
    <submittedName>
        <fullName evidence="1">Uncharacterized protein</fullName>
    </submittedName>
</protein>
<reference evidence="1 2" key="1">
    <citation type="submission" date="2019-10" db="EMBL/GenBank/DDBJ databases">
        <title>Muricauda olearia CL-SS4 JCM15563 genome.</title>
        <authorList>
            <person name="Liu L."/>
        </authorList>
    </citation>
    <scope>NUCLEOTIDE SEQUENCE [LARGE SCALE GENOMIC DNA]</scope>
    <source>
        <strain evidence="1 2">CL-SS4</strain>
    </source>
</reference>
<sequence length="94" mass="10757">MIDMTAVMTDVDWKKVPENPTNKWHVTVSKILTDKRCERLTQTYSNKNVQRKMVLLEHYCSGLGEHGYFDHPLPNTIGLHGLAPNKSTKHRALA</sequence>